<dbReference type="SUPFAM" id="SSF56112">
    <property type="entry name" value="Protein kinase-like (PK-like)"/>
    <property type="match status" value="1"/>
</dbReference>
<dbReference type="GO" id="GO:0016301">
    <property type="term" value="F:kinase activity"/>
    <property type="evidence" value="ECO:0007669"/>
    <property type="project" value="UniProtKB-KW"/>
</dbReference>
<dbReference type="Gene3D" id="1.10.510.10">
    <property type="entry name" value="Transferase(Phosphotransferase) domain 1"/>
    <property type="match status" value="1"/>
</dbReference>
<dbReference type="AlphaFoldDB" id="A0A8A1M2Y6"/>
<proteinExistence type="predicted"/>
<sequence>MSFTRGGPVATRTTMMSQYPEDSNTVDLGHFANTDREEEDDVDELAEPCEKYNIRETPHVFYPIRIGEVLNQRYHIDHKLGQGGSSAVWMAYDLQDCLRPWEAYTRVESFIAASRSAAQSYMCIFAELYLGSVPFTIWRGGGLVTIMVEIRGHLPEEWKGFYLYQTRDSWYGPDTKPRPNFLISAIIARAHPESDPIERQQILPIMTEGFSYHPEKRPTATQLLQDSSFTAIMEKYCH</sequence>
<dbReference type="InterPro" id="IPR011009">
    <property type="entry name" value="Kinase-like_dom_sf"/>
</dbReference>
<evidence type="ECO:0000313" key="2">
    <source>
        <dbReference type="Proteomes" id="UP000663671"/>
    </source>
</evidence>
<dbReference type="Gene3D" id="3.30.200.20">
    <property type="entry name" value="Phosphorylase Kinase, domain 1"/>
    <property type="match status" value="1"/>
</dbReference>
<gene>
    <name evidence="1" type="ORF">I7I51_05661</name>
</gene>
<dbReference type="VEuPathDB" id="FungiDB:I7I51_05661"/>
<protein>
    <submittedName>
        <fullName evidence="1">Protein kinase</fullName>
    </submittedName>
</protein>
<dbReference type="EMBL" id="CP069110">
    <property type="protein sequence ID" value="QSS60856.1"/>
    <property type="molecule type" value="Genomic_DNA"/>
</dbReference>
<reference evidence="1" key="1">
    <citation type="submission" date="2021-01" db="EMBL/GenBank/DDBJ databases">
        <title>Chromosome-level genome assembly of a human fungal pathogen reveals clustering of transcriptionally co-regulated genes.</title>
        <authorList>
            <person name="Voorhies M."/>
            <person name="Cohen S."/>
            <person name="Shea T.P."/>
            <person name="Petrus S."/>
            <person name="Munoz J.F."/>
            <person name="Poplawski S."/>
            <person name="Goldman W.E."/>
            <person name="Michael T."/>
            <person name="Cuomo C.A."/>
            <person name="Sil A."/>
            <person name="Beyhan S."/>
        </authorList>
    </citation>
    <scope>NUCLEOTIDE SEQUENCE</scope>
    <source>
        <strain evidence="1">WU24</strain>
    </source>
</reference>
<keyword evidence="1" id="KW-0808">Transferase</keyword>
<evidence type="ECO:0000313" key="1">
    <source>
        <dbReference type="EMBL" id="QSS60856.1"/>
    </source>
</evidence>
<dbReference type="OrthoDB" id="5979581at2759"/>
<organism evidence="1 2">
    <name type="scientific">Ajellomyces capsulatus</name>
    <name type="common">Darling's disease fungus</name>
    <name type="synonym">Histoplasma capsulatum</name>
    <dbReference type="NCBI Taxonomy" id="5037"/>
    <lineage>
        <taxon>Eukaryota</taxon>
        <taxon>Fungi</taxon>
        <taxon>Dikarya</taxon>
        <taxon>Ascomycota</taxon>
        <taxon>Pezizomycotina</taxon>
        <taxon>Eurotiomycetes</taxon>
        <taxon>Eurotiomycetidae</taxon>
        <taxon>Onygenales</taxon>
        <taxon>Ajellomycetaceae</taxon>
        <taxon>Histoplasma</taxon>
    </lineage>
</organism>
<accession>A0A8A1M2Y6</accession>
<name>A0A8A1M2Y6_AJECA</name>
<dbReference type="Proteomes" id="UP000663671">
    <property type="component" value="Chromosome 4"/>
</dbReference>
<keyword evidence="1" id="KW-0418">Kinase</keyword>